<evidence type="ECO:0000256" key="1">
    <source>
        <dbReference type="SAM" id="MobiDB-lite"/>
    </source>
</evidence>
<protein>
    <submittedName>
        <fullName evidence="2">Uncharacterized protein</fullName>
    </submittedName>
</protein>
<proteinExistence type="predicted"/>
<feature type="region of interest" description="Disordered" evidence="1">
    <location>
        <begin position="1"/>
        <end position="31"/>
    </location>
</feature>
<comment type="caution">
    <text evidence="2">The sequence shown here is derived from an EMBL/GenBank/DDBJ whole genome shotgun (WGS) entry which is preliminary data.</text>
</comment>
<organism evidence="2">
    <name type="scientific">marine sediment metagenome</name>
    <dbReference type="NCBI Taxonomy" id="412755"/>
    <lineage>
        <taxon>unclassified sequences</taxon>
        <taxon>metagenomes</taxon>
        <taxon>ecological metagenomes</taxon>
    </lineage>
</organism>
<name>A0A0F9BYF1_9ZZZZ</name>
<gene>
    <name evidence="2" type="ORF">LCGC14_2469990</name>
</gene>
<dbReference type="AlphaFoldDB" id="A0A0F9BYF1"/>
<accession>A0A0F9BYF1</accession>
<dbReference type="EMBL" id="LAZR01038652">
    <property type="protein sequence ID" value="KKL18987.1"/>
    <property type="molecule type" value="Genomic_DNA"/>
</dbReference>
<reference evidence="2" key="1">
    <citation type="journal article" date="2015" name="Nature">
        <title>Complex archaea that bridge the gap between prokaryotes and eukaryotes.</title>
        <authorList>
            <person name="Spang A."/>
            <person name="Saw J.H."/>
            <person name="Jorgensen S.L."/>
            <person name="Zaremba-Niedzwiedzka K."/>
            <person name="Martijn J."/>
            <person name="Lind A.E."/>
            <person name="van Eijk R."/>
            <person name="Schleper C."/>
            <person name="Guy L."/>
            <person name="Ettema T.J."/>
        </authorList>
    </citation>
    <scope>NUCLEOTIDE SEQUENCE</scope>
</reference>
<sequence>MAKTTKEKFTTLKPKSTIKNGKKNIEQESQL</sequence>
<evidence type="ECO:0000313" key="2">
    <source>
        <dbReference type="EMBL" id="KKL18987.1"/>
    </source>
</evidence>
<feature type="compositionally biased region" description="Basic and acidic residues" evidence="1">
    <location>
        <begin position="1"/>
        <end position="10"/>
    </location>
</feature>